<comment type="similarity">
    <text evidence="2">Belongs to the PPR family. PCMP-E subfamily.</text>
</comment>
<evidence type="ECO:0000313" key="4">
    <source>
        <dbReference type="EMBL" id="KAJ4968946.1"/>
    </source>
</evidence>
<gene>
    <name evidence="4" type="ORF">NE237_015647</name>
</gene>
<protein>
    <recommendedName>
        <fullName evidence="6">Pentatricopeptide repeat-containing protein</fullName>
    </recommendedName>
</protein>
<dbReference type="Proteomes" id="UP001141806">
    <property type="component" value="Unassembled WGS sequence"/>
</dbReference>
<feature type="repeat" description="PPR" evidence="3">
    <location>
        <begin position="419"/>
        <end position="454"/>
    </location>
</feature>
<dbReference type="InterPro" id="IPR046960">
    <property type="entry name" value="PPR_At4g14850-like_plant"/>
</dbReference>
<comment type="caution">
    <text evidence="4">The sequence shown here is derived from an EMBL/GenBank/DDBJ whole genome shotgun (WGS) entry which is preliminary data.</text>
</comment>
<dbReference type="PROSITE" id="PS51375">
    <property type="entry name" value="PPR"/>
    <property type="match status" value="6"/>
</dbReference>
<feature type="repeat" description="PPR" evidence="3">
    <location>
        <begin position="283"/>
        <end position="317"/>
    </location>
</feature>
<dbReference type="NCBIfam" id="TIGR00756">
    <property type="entry name" value="PPR"/>
    <property type="match status" value="5"/>
</dbReference>
<feature type="repeat" description="PPR" evidence="3">
    <location>
        <begin position="384"/>
        <end position="418"/>
    </location>
</feature>
<feature type="repeat" description="PPR" evidence="3">
    <location>
        <begin position="353"/>
        <end position="383"/>
    </location>
</feature>
<evidence type="ECO:0000256" key="1">
    <source>
        <dbReference type="ARBA" id="ARBA00022737"/>
    </source>
</evidence>
<dbReference type="Gene3D" id="1.25.40.10">
    <property type="entry name" value="Tetratricopeptide repeat domain"/>
    <property type="match status" value="4"/>
</dbReference>
<organism evidence="4 5">
    <name type="scientific">Protea cynaroides</name>
    <dbReference type="NCBI Taxonomy" id="273540"/>
    <lineage>
        <taxon>Eukaryota</taxon>
        <taxon>Viridiplantae</taxon>
        <taxon>Streptophyta</taxon>
        <taxon>Embryophyta</taxon>
        <taxon>Tracheophyta</taxon>
        <taxon>Spermatophyta</taxon>
        <taxon>Magnoliopsida</taxon>
        <taxon>Proteales</taxon>
        <taxon>Proteaceae</taxon>
        <taxon>Protea</taxon>
    </lineage>
</organism>
<dbReference type="EMBL" id="JAMYWD010000006">
    <property type="protein sequence ID" value="KAJ4968946.1"/>
    <property type="molecule type" value="Genomic_DNA"/>
</dbReference>
<evidence type="ECO:0008006" key="6">
    <source>
        <dbReference type="Google" id="ProtNLM"/>
    </source>
</evidence>
<dbReference type="GO" id="GO:0009451">
    <property type="term" value="P:RNA modification"/>
    <property type="evidence" value="ECO:0007669"/>
    <property type="project" value="InterPro"/>
</dbReference>
<dbReference type="Pfam" id="PF01535">
    <property type="entry name" value="PPR"/>
    <property type="match status" value="4"/>
</dbReference>
<reference evidence="4" key="1">
    <citation type="journal article" date="2023" name="Plant J.">
        <title>The genome of the king protea, Protea cynaroides.</title>
        <authorList>
            <person name="Chang J."/>
            <person name="Duong T.A."/>
            <person name="Schoeman C."/>
            <person name="Ma X."/>
            <person name="Roodt D."/>
            <person name="Barker N."/>
            <person name="Li Z."/>
            <person name="Van de Peer Y."/>
            <person name="Mizrachi E."/>
        </authorList>
    </citation>
    <scope>NUCLEOTIDE SEQUENCE</scope>
    <source>
        <tissue evidence="4">Young leaves</tissue>
    </source>
</reference>
<dbReference type="InterPro" id="IPR046848">
    <property type="entry name" value="E_motif"/>
</dbReference>
<proteinExistence type="inferred from homology"/>
<evidence type="ECO:0000256" key="2">
    <source>
        <dbReference type="ARBA" id="ARBA00061659"/>
    </source>
</evidence>
<dbReference type="FunFam" id="1.25.40.10:FF:000280">
    <property type="entry name" value="Pentatricopeptide repeat-containing protein"/>
    <property type="match status" value="1"/>
</dbReference>
<keyword evidence="1" id="KW-0677">Repeat</keyword>
<dbReference type="FunFam" id="1.25.40.10:FF:000031">
    <property type="entry name" value="Pentatricopeptide repeat-containing protein mitochondrial"/>
    <property type="match status" value="1"/>
</dbReference>
<feature type="repeat" description="PPR" evidence="3">
    <location>
        <begin position="80"/>
        <end position="114"/>
    </location>
</feature>
<feature type="repeat" description="PPR" evidence="3">
    <location>
        <begin position="181"/>
        <end position="215"/>
    </location>
</feature>
<evidence type="ECO:0000256" key="3">
    <source>
        <dbReference type="PROSITE-ProRule" id="PRU00708"/>
    </source>
</evidence>
<keyword evidence="5" id="KW-1185">Reference proteome</keyword>
<dbReference type="InterPro" id="IPR002885">
    <property type="entry name" value="PPR_rpt"/>
</dbReference>
<dbReference type="AlphaFoldDB" id="A0A9Q0KEN5"/>
<dbReference type="Pfam" id="PF20431">
    <property type="entry name" value="E_motif"/>
    <property type="match status" value="1"/>
</dbReference>
<name>A0A9Q0KEN5_9MAGN</name>
<dbReference type="Pfam" id="PF13041">
    <property type="entry name" value="PPR_2"/>
    <property type="match status" value="2"/>
</dbReference>
<accession>A0A9Q0KEN5</accession>
<evidence type="ECO:0000313" key="5">
    <source>
        <dbReference type="Proteomes" id="UP001141806"/>
    </source>
</evidence>
<dbReference type="InterPro" id="IPR011990">
    <property type="entry name" value="TPR-like_helical_dom_sf"/>
</dbReference>
<dbReference type="FunFam" id="1.25.40.10:FF:000351">
    <property type="entry name" value="Pentatricopeptide repeat-containing protein"/>
    <property type="match status" value="1"/>
</dbReference>
<dbReference type="GO" id="GO:0003723">
    <property type="term" value="F:RNA binding"/>
    <property type="evidence" value="ECO:0007669"/>
    <property type="project" value="InterPro"/>
</dbReference>
<dbReference type="PANTHER" id="PTHR47926">
    <property type="entry name" value="PENTATRICOPEPTIDE REPEAT-CONTAINING PROTEIN"/>
    <property type="match status" value="1"/>
</dbReference>
<sequence length="585" mass="65099">MFQAARKSVPAISTLNPTKELSSLFNLIKSAALVKQLHGQLTVNGLHRSVSFGSKIADAYIELGFLENASKAFNQIPFKNSRSWNTMIAGYSKDYCFSDVLQLYKRMRSESSPVDSFNLVFVIKACLGLSLSREGKSVHSEAIKSGLDTDDYVAPALLNMYVELGTLEEAQKVFSKISERNSVIWGAMMRGFLKFSKESEVFELFPQMINNGFQLDPFSVEGLVRACGNLCSAKDGMALHGFCIKQSFIDSNYCLQTSIIDMYTKCGLLDYALKLFKEISDKDVVLWSTMIAGFAKNGGPLHAISLFRDMLENAVVLNVITISSVLLASSHLGSLQQGKTVHGYVIRNWFELDVVTYTAFIDMYAKCGSIGMAYKVFDWMPERNVYSWSVMINGFGLHGLYSEALTLFSQMVSENCKPNSVTFVSVLSACSHSGKVEEGWHYFESMSRDFGIDPTEEHYACIVDLLGRAGKIDEAKLLIDNMPTKPGASIWGALLSACRIHKRVELAEAVAERLLVREPDQPGAFILLSNIYADAGMWEKVQKMRLMMTEETLKKTVGFSSIEVEKKIHVFSANDRLGCRNTGID</sequence>
<dbReference type="OrthoDB" id="185373at2759"/>
<dbReference type="PANTHER" id="PTHR47926:SF344">
    <property type="entry name" value="OS07G0636900 PROTEIN"/>
    <property type="match status" value="1"/>
</dbReference>